<evidence type="ECO:0000259" key="4">
    <source>
        <dbReference type="Pfam" id="PF04586"/>
    </source>
</evidence>
<evidence type="ECO:0000256" key="2">
    <source>
        <dbReference type="ARBA" id="ARBA00022670"/>
    </source>
</evidence>
<reference evidence="5 6" key="1">
    <citation type="submission" date="2017-08" db="EMBL/GenBank/DDBJ databases">
        <title>Infants hospitalized years apart are colonized by the same room-sourced microbial strains.</title>
        <authorList>
            <person name="Brooks B."/>
            <person name="Olm M.R."/>
            <person name="Firek B.A."/>
            <person name="Baker R."/>
            <person name="Thomas B.C."/>
            <person name="Morowitz M.J."/>
            <person name="Banfield J.F."/>
        </authorList>
    </citation>
    <scope>NUCLEOTIDE SEQUENCE [LARGE SCALE GENOMIC DNA]</scope>
    <source>
        <strain evidence="5">S2_005_003_R2_43</strain>
    </source>
</reference>
<keyword evidence="3" id="KW-0378">Hydrolase</keyword>
<organism evidence="5 6">
    <name type="scientific">Ancylobacter novellus</name>
    <name type="common">Thiobacillus novellus</name>
    <dbReference type="NCBI Taxonomy" id="921"/>
    <lineage>
        <taxon>Bacteria</taxon>
        <taxon>Pseudomonadati</taxon>
        <taxon>Pseudomonadota</taxon>
        <taxon>Alphaproteobacteria</taxon>
        <taxon>Hyphomicrobiales</taxon>
        <taxon>Xanthobacteraceae</taxon>
        <taxon>Ancylobacter</taxon>
    </lineage>
</organism>
<name>A0A2W5KSN9_ANCNO</name>
<feature type="domain" description="Prohead serine protease" evidence="4">
    <location>
        <begin position="30"/>
        <end position="169"/>
    </location>
</feature>
<evidence type="ECO:0000313" key="6">
    <source>
        <dbReference type="Proteomes" id="UP000249577"/>
    </source>
</evidence>
<evidence type="ECO:0000256" key="3">
    <source>
        <dbReference type="ARBA" id="ARBA00022801"/>
    </source>
</evidence>
<dbReference type="AlphaFoldDB" id="A0A2W5KSN9"/>
<dbReference type="InterPro" id="IPR054613">
    <property type="entry name" value="Peptidase_S78_dom"/>
</dbReference>
<dbReference type="InterPro" id="IPR006433">
    <property type="entry name" value="Prohead_protease"/>
</dbReference>
<dbReference type="EMBL" id="QFPN01000001">
    <property type="protein sequence ID" value="PZQ18944.1"/>
    <property type="molecule type" value="Genomic_DNA"/>
</dbReference>
<comment type="caution">
    <text evidence="5">The sequence shown here is derived from an EMBL/GenBank/DDBJ whole genome shotgun (WGS) entry which is preliminary data.</text>
</comment>
<keyword evidence="2 5" id="KW-0645">Protease</keyword>
<dbReference type="Pfam" id="PF04586">
    <property type="entry name" value="Peptidase_S78"/>
    <property type="match status" value="1"/>
</dbReference>
<sequence>MGRTIAHLPANRKIAMEFKFTGLDDVEVVDATREIKGYASVFGGVDSYNDTVVPGAYKQSVASAPARGFRMLYQHNPDHIIGRWKTVREDGKGLYVEGNLTPGHSLAEDIYASLKAGHVDGLSIGYRVPPGGSTKRADGVRELKTVVLREISVVGDPADASALVEAVKASDLQFREFRTLFVKGLREQGVELSRTEAEAFMEHGFKGLKAMRDAGGEREPDALKSALLDAIRNARN</sequence>
<dbReference type="GO" id="GO:0008233">
    <property type="term" value="F:peptidase activity"/>
    <property type="evidence" value="ECO:0007669"/>
    <property type="project" value="UniProtKB-KW"/>
</dbReference>
<keyword evidence="1" id="KW-1188">Viral release from host cell</keyword>
<evidence type="ECO:0000256" key="1">
    <source>
        <dbReference type="ARBA" id="ARBA00022612"/>
    </source>
</evidence>
<evidence type="ECO:0000313" key="5">
    <source>
        <dbReference type="EMBL" id="PZQ18944.1"/>
    </source>
</evidence>
<dbReference type="GO" id="GO:0006508">
    <property type="term" value="P:proteolysis"/>
    <property type="evidence" value="ECO:0007669"/>
    <property type="project" value="UniProtKB-KW"/>
</dbReference>
<dbReference type="Proteomes" id="UP000249577">
    <property type="component" value="Unassembled WGS sequence"/>
</dbReference>
<proteinExistence type="predicted"/>
<protein>
    <submittedName>
        <fullName evidence="5">HK97 family phage prohead protease</fullName>
    </submittedName>
</protein>
<dbReference type="NCBIfam" id="TIGR01543">
    <property type="entry name" value="proheadase_HK97"/>
    <property type="match status" value="1"/>
</dbReference>
<gene>
    <name evidence="5" type="ORF">DI565_00630</name>
</gene>
<accession>A0A2W5KSN9</accession>